<protein>
    <recommendedName>
        <fullName evidence="3">C2H2-type domain-containing protein</fullName>
    </recommendedName>
</protein>
<dbReference type="Proteomes" id="UP000327013">
    <property type="component" value="Chromosome 4"/>
</dbReference>
<dbReference type="PROSITE" id="PS50157">
    <property type="entry name" value="ZINC_FINGER_C2H2_2"/>
    <property type="match status" value="1"/>
</dbReference>
<keyword evidence="1" id="KW-0479">Metal-binding</keyword>
<feature type="compositionally biased region" description="Basic and acidic residues" evidence="2">
    <location>
        <begin position="218"/>
        <end position="239"/>
    </location>
</feature>
<dbReference type="EMBL" id="CM017324">
    <property type="protein sequence ID" value="KAE8037023.1"/>
    <property type="molecule type" value="Genomic_DNA"/>
</dbReference>
<feature type="region of interest" description="Disordered" evidence="2">
    <location>
        <begin position="307"/>
        <end position="357"/>
    </location>
</feature>
<dbReference type="GO" id="GO:0008270">
    <property type="term" value="F:zinc ion binding"/>
    <property type="evidence" value="ECO:0007669"/>
    <property type="project" value="UniProtKB-KW"/>
</dbReference>
<evidence type="ECO:0000256" key="2">
    <source>
        <dbReference type="SAM" id="MobiDB-lite"/>
    </source>
</evidence>
<dbReference type="OrthoDB" id="824947at2759"/>
<reference evidence="4 5" key="1">
    <citation type="submission" date="2019-06" db="EMBL/GenBank/DDBJ databases">
        <title>A chromosomal-level reference genome of Carpinus fangiana (Coryloideae, Betulaceae).</title>
        <authorList>
            <person name="Yang X."/>
            <person name="Wang Z."/>
            <person name="Zhang L."/>
            <person name="Hao G."/>
            <person name="Liu J."/>
            <person name="Yang Y."/>
        </authorList>
    </citation>
    <scope>NUCLEOTIDE SEQUENCE [LARGE SCALE GENOMIC DNA]</scope>
    <source>
        <strain evidence="4">Cfa_2016G</strain>
        <tissue evidence="4">Leaf</tissue>
    </source>
</reference>
<feature type="domain" description="C2H2-type" evidence="3">
    <location>
        <begin position="250"/>
        <end position="277"/>
    </location>
</feature>
<proteinExistence type="predicted"/>
<gene>
    <name evidence="4" type="ORF">FH972_009650</name>
</gene>
<feature type="compositionally biased region" description="Basic and acidic residues" evidence="2">
    <location>
        <begin position="273"/>
        <end position="288"/>
    </location>
</feature>
<evidence type="ECO:0000313" key="5">
    <source>
        <dbReference type="Proteomes" id="UP000327013"/>
    </source>
</evidence>
<name>A0A660KKY2_9ROSI</name>
<evidence type="ECO:0000256" key="1">
    <source>
        <dbReference type="PROSITE-ProRule" id="PRU00042"/>
    </source>
</evidence>
<feature type="region of interest" description="Disordered" evidence="2">
    <location>
        <begin position="271"/>
        <end position="291"/>
    </location>
</feature>
<feature type="region of interest" description="Disordered" evidence="2">
    <location>
        <begin position="196"/>
        <end position="246"/>
    </location>
</feature>
<feature type="compositionally biased region" description="Basic residues" evidence="2">
    <location>
        <begin position="313"/>
        <end position="325"/>
    </location>
</feature>
<dbReference type="PROSITE" id="PS00028">
    <property type="entry name" value="ZINC_FINGER_C2H2_1"/>
    <property type="match status" value="1"/>
</dbReference>
<keyword evidence="1" id="KW-0863">Zinc-finger</keyword>
<keyword evidence="1" id="KW-0862">Zinc</keyword>
<accession>A0A660KKY2</accession>
<organism evidence="4 5">
    <name type="scientific">Carpinus fangiana</name>
    <dbReference type="NCBI Taxonomy" id="176857"/>
    <lineage>
        <taxon>Eukaryota</taxon>
        <taxon>Viridiplantae</taxon>
        <taxon>Streptophyta</taxon>
        <taxon>Embryophyta</taxon>
        <taxon>Tracheophyta</taxon>
        <taxon>Spermatophyta</taxon>
        <taxon>Magnoliopsida</taxon>
        <taxon>eudicotyledons</taxon>
        <taxon>Gunneridae</taxon>
        <taxon>Pentapetalae</taxon>
        <taxon>rosids</taxon>
        <taxon>fabids</taxon>
        <taxon>Fagales</taxon>
        <taxon>Betulaceae</taxon>
        <taxon>Carpinus</taxon>
    </lineage>
</organism>
<keyword evidence="5" id="KW-1185">Reference proteome</keyword>
<dbReference type="InterPro" id="IPR013087">
    <property type="entry name" value="Znf_C2H2_type"/>
</dbReference>
<dbReference type="AlphaFoldDB" id="A0A660KKY2"/>
<evidence type="ECO:0000259" key="3">
    <source>
        <dbReference type="PROSITE" id="PS50157"/>
    </source>
</evidence>
<sequence>MPMHFNTSKSNQIGLGFQNHPIDFQLLSLINSNFCLNQNEPLIFPTINHPIIPSSLGQLGLGQRVTEVRRTYVTPRVMDYNIPLLQNQASIPVAEIMSVTEIVRTEEVVRTHLLTATSTRDRIFIPDDHEIHIQGQPLFQNQILPMPNELNHSLSYQMDPFQDHYFQNPIHFQNPSESQPLMRNVINLQNLHLNSESNSNPLKVLIPGNTKSTSSDDDDHHHHHEDETDDHHDQGDGRTHSLPYKKYGPYTCPKCRGVFYTSQSFAAHMGSHYKHDSSDERRRRQEAKNKRKNLRLVQLGGGLTALPVSFKTPGKRNGGRRSVHKKPVEIDQEKDDDDEVKRKEEAPPPELAAEEGLIDFEIKEEPVELIMY</sequence>
<evidence type="ECO:0000313" key="4">
    <source>
        <dbReference type="EMBL" id="KAE8037023.1"/>
    </source>
</evidence>